<dbReference type="AlphaFoldDB" id="A0A7N2KXC6"/>
<dbReference type="InterPro" id="IPR001810">
    <property type="entry name" value="F-box_dom"/>
</dbReference>
<dbReference type="PANTHER" id="PTHR31900">
    <property type="entry name" value="F-BOX/RNI SUPERFAMILY PROTEIN-RELATED"/>
    <property type="match status" value="1"/>
</dbReference>
<dbReference type="PANTHER" id="PTHR31900:SF27">
    <property type="entry name" value="FBD DOMAIN-CONTAINING PROTEIN"/>
    <property type="match status" value="1"/>
</dbReference>
<dbReference type="EnsemblPlants" id="QL02p059625:mrna">
    <property type="protein sequence ID" value="QL02p059625:mrna"/>
    <property type="gene ID" value="QL02p059625"/>
</dbReference>
<evidence type="ECO:0000259" key="1">
    <source>
        <dbReference type="PROSITE" id="PS50181"/>
    </source>
</evidence>
<dbReference type="Pfam" id="PF24758">
    <property type="entry name" value="LRR_At5g56370"/>
    <property type="match status" value="1"/>
</dbReference>
<dbReference type="InterPro" id="IPR050232">
    <property type="entry name" value="FBL13/AtMIF1-like"/>
</dbReference>
<dbReference type="InterPro" id="IPR032675">
    <property type="entry name" value="LRR_dom_sf"/>
</dbReference>
<accession>A0A7N2KXC6</accession>
<name>A0A7N2KXC6_QUELO</name>
<evidence type="ECO:0000313" key="3">
    <source>
        <dbReference type="Proteomes" id="UP000594261"/>
    </source>
</evidence>
<reference evidence="2" key="2">
    <citation type="submission" date="2021-01" db="UniProtKB">
        <authorList>
            <consortium name="EnsemblPlants"/>
        </authorList>
    </citation>
    <scope>IDENTIFICATION</scope>
</reference>
<dbReference type="InterPro" id="IPR036047">
    <property type="entry name" value="F-box-like_dom_sf"/>
</dbReference>
<feature type="domain" description="F-box" evidence="1">
    <location>
        <begin position="4"/>
        <end position="35"/>
    </location>
</feature>
<dbReference type="SUPFAM" id="SSF81383">
    <property type="entry name" value="F-box domain"/>
    <property type="match status" value="1"/>
</dbReference>
<dbReference type="SUPFAM" id="SSF52047">
    <property type="entry name" value="RNI-like"/>
    <property type="match status" value="1"/>
</dbReference>
<protein>
    <recommendedName>
        <fullName evidence="1">F-box domain-containing protein</fullName>
    </recommendedName>
</protein>
<dbReference type="Pfam" id="PF08387">
    <property type="entry name" value="FBD"/>
    <property type="match status" value="1"/>
</dbReference>
<dbReference type="InterPro" id="IPR055411">
    <property type="entry name" value="LRR_FXL15/At3g58940/PEG3-like"/>
</dbReference>
<proteinExistence type="predicted"/>
<dbReference type="Proteomes" id="UP000594261">
    <property type="component" value="Chromosome 2"/>
</dbReference>
<organism evidence="2 3">
    <name type="scientific">Quercus lobata</name>
    <name type="common">Valley oak</name>
    <dbReference type="NCBI Taxonomy" id="97700"/>
    <lineage>
        <taxon>Eukaryota</taxon>
        <taxon>Viridiplantae</taxon>
        <taxon>Streptophyta</taxon>
        <taxon>Embryophyta</taxon>
        <taxon>Tracheophyta</taxon>
        <taxon>Spermatophyta</taxon>
        <taxon>Magnoliopsida</taxon>
        <taxon>eudicotyledons</taxon>
        <taxon>Gunneridae</taxon>
        <taxon>Pentapetalae</taxon>
        <taxon>rosids</taxon>
        <taxon>fabids</taxon>
        <taxon>Fagales</taxon>
        <taxon>Fagaceae</taxon>
        <taxon>Quercus</taxon>
    </lineage>
</organism>
<dbReference type="SMART" id="SM00256">
    <property type="entry name" value="FBOX"/>
    <property type="match status" value="1"/>
</dbReference>
<keyword evidence="3" id="KW-1185">Reference proteome</keyword>
<dbReference type="PROSITE" id="PS50181">
    <property type="entry name" value="FBOX"/>
    <property type="match status" value="1"/>
</dbReference>
<dbReference type="Pfam" id="PF00646">
    <property type="entry name" value="F-box"/>
    <property type="match status" value="1"/>
</dbReference>
<dbReference type="OMA" id="WISHSCK"/>
<dbReference type="Gramene" id="QL02p059625:mrna">
    <property type="protein sequence ID" value="QL02p059625:mrna"/>
    <property type="gene ID" value="QL02p059625"/>
</dbReference>
<dbReference type="InParanoid" id="A0A7N2KXC6"/>
<evidence type="ECO:0000313" key="2">
    <source>
        <dbReference type="EnsemblPlants" id="QL02p059625:mrna"/>
    </source>
</evidence>
<dbReference type="Gene3D" id="3.80.10.10">
    <property type="entry name" value="Ribonuclease Inhibitor"/>
    <property type="match status" value="1"/>
</dbReference>
<dbReference type="InterPro" id="IPR006566">
    <property type="entry name" value="FBD"/>
</dbReference>
<sequence>MSDESMFSNLPEHIIHHILSFLGMADIVRLSFTSKSCRESCVYISSLDFDALQYPTLRGFQDQLMNICERFLFLRNGRKLSRLCVHSQFIENRTECSRVVTMLNMAVGCDVEFLDLEFSQEEEWEMFSLPICIFHCGSLKSLTINMHCLNLKFPSALRFSNLQSLSLKSIWLVDECFGESVSCCKFLRELWLENVCGIENLTIENSNLERFSILYSYHPELCHLNISGQKLNEINVEWRFKSPLSKSVKISAPNLRYLKWVGYITGHNCLGSLMHLERVELFLQCRDLDTTQELPNIFRSVISTKDLHLHKHSIMNLHNYDPLPISSENMSGFDKVYWQSQHLEFIHQLESVSIELLDGETELELAIYILEHATKLKKMVIFYSLSLPSGFISRIGKDRMSSSPVVVLKKI</sequence>
<dbReference type="Gene3D" id="1.20.1280.50">
    <property type="match status" value="1"/>
</dbReference>
<reference evidence="3" key="1">
    <citation type="journal article" date="2016" name="G3 (Bethesda)">
        <title>First Draft Assembly and Annotation of the Genome of a California Endemic Oak Quercus lobata Nee (Fagaceae).</title>
        <authorList>
            <person name="Sork V.L."/>
            <person name="Fitz-Gibbon S.T."/>
            <person name="Puiu D."/>
            <person name="Crepeau M."/>
            <person name="Gugger P.F."/>
            <person name="Sherman R."/>
            <person name="Stevens K."/>
            <person name="Langley C.H."/>
            <person name="Pellegrini M."/>
            <person name="Salzberg S.L."/>
        </authorList>
    </citation>
    <scope>NUCLEOTIDE SEQUENCE [LARGE SCALE GENOMIC DNA]</scope>
    <source>
        <strain evidence="3">cv. SW786</strain>
    </source>
</reference>